<name>A0A170PRM7_9ZZZZ</name>
<dbReference type="SUPFAM" id="SSF53732">
    <property type="entry name" value="Aconitase iron-sulfur domain"/>
    <property type="match status" value="1"/>
</dbReference>
<dbReference type="EMBL" id="CZRL01000095">
    <property type="protein sequence ID" value="CUS53246.1"/>
    <property type="molecule type" value="Genomic_DNA"/>
</dbReference>
<keyword evidence="3" id="KW-0408">Iron</keyword>
<evidence type="ECO:0000256" key="2">
    <source>
        <dbReference type="ARBA" id="ARBA00022723"/>
    </source>
</evidence>
<feature type="domain" description="Aconitase/3-isopropylmalate dehydratase large subunit alpha/beta/alpha" evidence="6">
    <location>
        <begin position="31"/>
        <end position="291"/>
    </location>
</feature>
<dbReference type="EC" id="4.2.1.33" evidence="7"/>
<keyword evidence="4" id="KW-0411">Iron-sulfur</keyword>
<dbReference type="GO" id="GO:0051539">
    <property type="term" value="F:4 iron, 4 sulfur cluster binding"/>
    <property type="evidence" value="ECO:0007669"/>
    <property type="project" value="UniProtKB-KW"/>
</dbReference>
<organism evidence="7">
    <name type="scientific">hydrothermal vent metagenome</name>
    <dbReference type="NCBI Taxonomy" id="652676"/>
    <lineage>
        <taxon>unclassified sequences</taxon>
        <taxon>metagenomes</taxon>
        <taxon>ecological metagenomes</taxon>
    </lineage>
</organism>
<evidence type="ECO:0000313" key="7">
    <source>
        <dbReference type="EMBL" id="CUS53246.1"/>
    </source>
</evidence>
<dbReference type="GO" id="GO:0003861">
    <property type="term" value="F:3-isopropylmalate dehydratase activity"/>
    <property type="evidence" value="ECO:0007669"/>
    <property type="project" value="UniProtKB-EC"/>
</dbReference>
<dbReference type="Gene3D" id="3.30.499.10">
    <property type="entry name" value="Aconitase, domain 3"/>
    <property type="match status" value="2"/>
</dbReference>
<sequence>MSSPSTLSEKIIARAAGLDSVRPGDIVTCQVDLAMMHDSGGPRRVAPVLEQLNVGVWDANRVVVVSDHYVPAVDAESAKILDGVRRWCRSHQIENFHDMQGICHIVLQEHPYLRPGMFVVGGDSHSPTGGAVGCFMFGVGATDMAAVLATGETWLQVPATLSLRWHGQLALGVCAKDMMLKACAALGVGGATSRVVEFSGTALESLPHVERMTLCNMTAELGAQTGIIPPDEITAKYLRSIGTVVDELTNWQSDPDATFDQIHDFDANNLQPLVAAPHSPANTVPVNDIEPEKIHQAYIGACTGAKLNDLHMAAAVLGGHRVAKSVRLLLAPASVQVTSAATADGTLGTLLDAGAILMPSGCGACAGYGAGVLTEGEVCISSTARNFRGRMGSASSKVYLASPYTVAAAAIAGHITDPRPFLEAAAL</sequence>
<evidence type="ECO:0000256" key="3">
    <source>
        <dbReference type="ARBA" id="ARBA00023004"/>
    </source>
</evidence>
<dbReference type="PANTHER" id="PTHR43822:SF2">
    <property type="entry name" value="HOMOACONITASE, MITOCHONDRIAL"/>
    <property type="match status" value="1"/>
</dbReference>
<reference evidence="7" key="1">
    <citation type="submission" date="2015-10" db="EMBL/GenBank/DDBJ databases">
        <authorList>
            <person name="Gilbert D.G."/>
        </authorList>
    </citation>
    <scope>NUCLEOTIDE SEQUENCE</scope>
</reference>
<dbReference type="NCBIfam" id="TIGR01343">
    <property type="entry name" value="hacA_fam"/>
    <property type="match status" value="1"/>
</dbReference>
<keyword evidence="2" id="KW-0479">Metal-binding</keyword>
<dbReference type="GO" id="GO:0009098">
    <property type="term" value="P:L-leucine biosynthetic process"/>
    <property type="evidence" value="ECO:0007669"/>
    <property type="project" value="InterPro"/>
</dbReference>
<dbReference type="InterPro" id="IPR015931">
    <property type="entry name" value="Acnase/IPM_dHydase_lsu_aba_1/3"/>
</dbReference>
<protein>
    <submittedName>
        <fullName evidence="7">3-isopropylmalate dehydratase large subunit</fullName>
        <ecNumber evidence="7">4.2.1.33</ecNumber>
    </submittedName>
</protein>
<evidence type="ECO:0000256" key="4">
    <source>
        <dbReference type="ARBA" id="ARBA00023014"/>
    </source>
</evidence>
<dbReference type="PANTHER" id="PTHR43822">
    <property type="entry name" value="HOMOACONITASE, MITOCHONDRIAL-RELATED"/>
    <property type="match status" value="1"/>
</dbReference>
<keyword evidence="5 7" id="KW-0456">Lyase</keyword>
<evidence type="ECO:0000256" key="1">
    <source>
        <dbReference type="ARBA" id="ARBA00022485"/>
    </source>
</evidence>
<dbReference type="InterPro" id="IPR036008">
    <property type="entry name" value="Aconitase_4Fe-4S_dom"/>
</dbReference>
<dbReference type="NCBIfam" id="TIGR02086">
    <property type="entry name" value="IPMI_arch"/>
    <property type="match status" value="1"/>
</dbReference>
<keyword evidence="1" id="KW-0004">4Fe-4S</keyword>
<accession>A0A170PRM7</accession>
<dbReference type="NCBIfam" id="NF001614">
    <property type="entry name" value="PRK00402.1"/>
    <property type="match status" value="1"/>
</dbReference>
<evidence type="ECO:0000259" key="6">
    <source>
        <dbReference type="Pfam" id="PF00330"/>
    </source>
</evidence>
<evidence type="ECO:0000256" key="5">
    <source>
        <dbReference type="ARBA" id="ARBA00023239"/>
    </source>
</evidence>
<dbReference type="PRINTS" id="PR00415">
    <property type="entry name" value="ACONITASE"/>
</dbReference>
<dbReference type="Pfam" id="PF00330">
    <property type="entry name" value="Aconitase"/>
    <property type="match status" value="1"/>
</dbReference>
<dbReference type="InterPro" id="IPR050067">
    <property type="entry name" value="IPM_dehydratase_rel_enz"/>
</dbReference>
<dbReference type="InterPro" id="IPR006251">
    <property type="entry name" value="Homoacnase/IPMdehydase_lsu"/>
</dbReference>
<proteinExistence type="predicted"/>
<dbReference type="InterPro" id="IPR011826">
    <property type="entry name" value="HAcnase/IPMdehydase_lsu_prok"/>
</dbReference>
<gene>
    <name evidence="7" type="ORF">MGWOODY_XGa1724</name>
</gene>
<dbReference type="AlphaFoldDB" id="A0A170PRM7"/>
<dbReference type="GO" id="GO:0046872">
    <property type="term" value="F:metal ion binding"/>
    <property type="evidence" value="ECO:0007669"/>
    <property type="project" value="UniProtKB-KW"/>
</dbReference>
<dbReference type="InterPro" id="IPR001030">
    <property type="entry name" value="Acoase/IPM_deHydtase_lsu_aba"/>
</dbReference>